<keyword evidence="8" id="KW-1185">Reference proteome</keyword>
<evidence type="ECO:0000256" key="2">
    <source>
        <dbReference type="ARBA" id="ARBA00022692"/>
    </source>
</evidence>
<evidence type="ECO:0000256" key="5">
    <source>
        <dbReference type="SAM" id="Phobius"/>
    </source>
</evidence>
<feature type="non-terminal residue" evidence="7">
    <location>
        <position position="487"/>
    </location>
</feature>
<feature type="transmembrane region" description="Helical" evidence="5">
    <location>
        <begin position="403"/>
        <end position="425"/>
    </location>
</feature>
<dbReference type="Pfam" id="PF01544">
    <property type="entry name" value="CorA"/>
    <property type="match status" value="1"/>
</dbReference>
<reference evidence="7 8" key="1">
    <citation type="journal article" date="2016" name="Nat. Commun.">
        <title>Ectomycorrhizal ecology is imprinted in the genome of the dominant symbiotic fungus Cenococcum geophilum.</title>
        <authorList>
            <consortium name="DOE Joint Genome Institute"/>
            <person name="Peter M."/>
            <person name="Kohler A."/>
            <person name="Ohm R.A."/>
            <person name="Kuo A."/>
            <person name="Krutzmann J."/>
            <person name="Morin E."/>
            <person name="Arend M."/>
            <person name="Barry K.W."/>
            <person name="Binder M."/>
            <person name="Choi C."/>
            <person name="Clum A."/>
            <person name="Copeland A."/>
            <person name="Grisel N."/>
            <person name="Haridas S."/>
            <person name="Kipfer T."/>
            <person name="LaButti K."/>
            <person name="Lindquist E."/>
            <person name="Lipzen A."/>
            <person name="Maire R."/>
            <person name="Meier B."/>
            <person name="Mihaltcheva S."/>
            <person name="Molinier V."/>
            <person name="Murat C."/>
            <person name="Poggeler S."/>
            <person name="Quandt C.A."/>
            <person name="Sperisen C."/>
            <person name="Tritt A."/>
            <person name="Tisserant E."/>
            <person name="Crous P.W."/>
            <person name="Henrissat B."/>
            <person name="Nehls U."/>
            <person name="Egli S."/>
            <person name="Spatafora J.W."/>
            <person name="Grigoriev I.V."/>
            <person name="Martin F.M."/>
        </authorList>
    </citation>
    <scope>NUCLEOTIDE SEQUENCE [LARGE SCALE GENOMIC DNA]</scope>
    <source>
        <strain evidence="7 8">CBS 207.34</strain>
    </source>
</reference>
<keyword evidence="4 5" id="KW-0472">Membrane</keyword>
<comment type="subcellular location">
    <subcellularLocation>
        <location evidence="1">Cell membrane</location>
        <topology evidence="1">Multi-pass membrane protein</topology>
    </subcellularLocation>
</comment>
<dbReference type="GO" id="GO:0015087">
    <property type="term" value="F:cobalt ion transmembrane transporter activity"/>
    <property type="evidence" value="ECO:0007669"/>
    <property type="project" value="TreeGrafter"/>
</dbReference>
<dbReference type="InterPro" id="IPR045863">
    <property type="entry name" value="CorA_TM1_TM2"/>
</dbReference>
<dbReference type="PANTHER" id="PTHR46494:SF1">
    <property type="entry name" value="CORA FAMILY METAL ION TRANSPORTER (EUROFUNG)"/>
    <property type="match status" value="1"/>
</dbReference>
<accession>A0A8E2EVZ7</accession>
<dbReference type="Proteomes" id="UP000250140">
    <property type="component" value="Unassembled WGS sequence"/>
</dbReference>
<keyword evidence="3 5" id="KW-1133">Transmembrane helix</keyword>
<evidence type="ECO:0000256" key="3">
    <source>
        <dbReference type="ARBA" id="ARBA00022989"/>
    </source>
</evidence>
<feature type="domain" description="DUF7896" evidence="6">
    <location>
        <begin position="5"/>
        <end position="82"/>
    </location>
</feature>
<evidence type="ECO:0000313" key="7">
    <source>
        <dbReference type="EMBL" id="OCL05896.1"/>
    </source>
</evidence>
<sequence>LSNKNEFWVIRDISDKELLLKNYSIAAPSRGISDCHLCSSGTKYYFFDDGIIHLRKAHFRRPEEECGSDELPINALTNWLRNDPQLRYDQKFDQLLLMLSRLVEHLQALRANSGKIREGISTSESSVSSRYKLPSSLVKSFEQTITLLLWSAQSINLIDKHFRNWNYVPPNVQSYESEELMAASDRLNALVIEAQASMERAENDFILMCRTENDVETVSYIAVGLEYILASAIVNLCKRPIHRGLDVAELYQAFGRTLQLQATKHPRKRLIREIHRVIEEIELLRDITNCQFEVLWSFIQVLDDKSFRITNRTRNSRFHLEKQFLTTAHRHLKKKSADLDHLRSRMVNLSRQVAQSVEILEEDHGKAILLFTMVTIIFLPLSFVTGYLGMNTTDIRNSQQNQWIFWAISLPLTSLIVVLALLVALKGDSIREMWIDRQSFKEKKLERSLLDWRQSTLPDDRIFMDEGKREIEELFSQDGNGVMGMAV</sequence>
<dbReference type="OrthoDB" id="5430750at2759"/>
<dbReference type="AlphaFoldDB" id="A0A8E2EVZ7"/>
<dbReference type="PANTHER" id="PTHR46494">
    <property type="entry name" value="CORA FAMILY METAL ION TRANSPORTER (EUROFUNG)"/>
    <property type="match status" value="1"/>
</dbReference>
<dbReference type="Pfam" id="PF25438">
    <property type="entry name" value="DUF7896"/>
    <property type="match status" value="1"/>
</dbReference>
<evidence type="ECO:0000256" key="4">
    <source>
        <dbReference type="ARBA" id="ARBA00023136"/>
    </source>
</evidence>
<dbReference type="GO" id="GO:0005886">
    <property type="term" value="C:plasma membrane"/>
    <property type="evidence" value="ECO:0007669"/>
    <property type="project" value="UniProtKB-SubCell"/>
</dbReference>
<evidence type="ECO:0000313" key="8">
    <source>
        <dbReference type="Proteomes" id="UP000250140"/>
    </source>
</evidence>
<dbReference type="GO" id="GO:0015095">
    <property type="term" value="F:magnesium ion transmembrane transporter activity"/>
    <property type="evidence" value="ECO:0007669"/>
    <property type="project" value="TreeGrafter"/>
</dbReference>
<dbReference type="EMBL" id="KV750185">
    <property type="protein sequence ID" value="OCL05896.1"/>
    <property type="molecule type" value="Genomic_DNA"/>
</dbReference>
<gene>
    <name evidence="7" type="ORF">AOQ84DRAFT_298018</name>
</gene>
<keyword evidence="2 5" id="KW-0812">Transmembrane</keyword>
<feature type="transmembrane region" description="Helical" evidence="5">
    <location>
        <begin position="368"/>
        <end position="388"/>
    </location>
</feature>
<organism evidence="7 8">
    <name type="scientific">Glonium stellatum</name>
    <dbReference type="NCBI Taxonomy" id="574774"/>
    <lineage>
        <taxon>Eukaryota</taxon>
        <taxon>Fungi</taxon>
        <taxon>Dikarya</taxon>
        <taxon>Ascomycota</taxon>
        <taxon>Pezizomycotina</taxon>
        <taxon>Dothideomycetes</taxon>
        <taxon>Pleosporomycetidae</taxon>
        <taxon>Gloniales</taxon>
        <taxon>Gloniaceae</taxon>
        <taxon>Glonium</taxon>
    </lineage>
</organism>
<dbReference type="GO" id="GO:0050897">
    <property type="term" value="F:cobalt ion binding"/>
    <property type="evidence" value="ECO:0007669"/>
    <property type="project" value="TreeGrafter"/>
</dbReference>
<name>A0A8E2EVZ7_9PEZI</name>
<proteinExistence type="predicted"/>
<dbReference type="InterPro" id="IPR057218">
    <property type="entry name" value="DUF7896"/>
</dbReference>
<dbReference type="GO" id="GO:0000287">
    <property type="term" value="F:magnesium ion binding"/>
    <property type="evidence" value="ECO:0007669"/>
    <property type="project" value="TreeGrafter"/>
</dbReference>
<evidence type="ECO:0000256" key="1">
    <source>
        <dbReference type="ARBA" id="ARBA00004651"/>
    </source>
</evidence>
<protein>
    <recommendedName>
        <fullName evidence="6">DUF7896 domain-containing protein</fullName>
    </recommendedName>
</protein>
<dbReference type="Gene3D" id="1.20.58.340">
    <property type="entry name" value="Magnesium transport protein CorA, transmembrane region"/>
    <property type="match status" value="1"/>
</dbReference>
<evidence type="ECO:0000259" key="6">
    <source>
        <dbReference type="Pfam" id="PF25438"/>
    </source>
</evidence>
<dbReference type="SUPFAM" id="SSF144083">
    <property type="entry name" value="Magnesium transport protein CorA, transmembrane region"/>
    <property type="match status" value="1"/>
</dbReference>
<dbReference type="InterPro" id="IPR002523">
    <property type="entry name" value="MgTranspt_CorA/ZnTranspt_ZntB"/>
</dbReference>